<organism evidence="1 2">
    <name type="scientific">Sphingomonas carotinifaciens</name>
    <dbReference type="NCBI Taxonomy" id="1166323"/>
    <lineage>
        <taxon>Bacteria</taxon>
        <taxon>Pseudomonadati</taxon>
        <taxon>Pseudomonadota</taxon>
        <taxon>Alphaproteobacteria</taxon>
        <taxon>Sphingomonadales</taxon>
        <taxon>Sphingomonadaceae</taxon>
        <taxon>Sphingomonas</taxon>
    </lineage>
</organism>
<dbReference type="PROSITE" id="PS51257">
    <property type="entry name" value="PROKAR_LIPOPROTEIN"/>
    <property type="match status" value="1"/>
</dbReference>
<evidence type="ECO:0000313" key="1">
    <source>
        <dbReference type="EMBL" id="SDG07561.1"/>
    </source>
</evidence>
<name>A0A1G7R9T1_9SPHN</name>
<protein>
    <submittedName>
        <fullName evidence="1">Uncharacterized protein</fullName>
    </submittedName>
</protein>
<keyword evidence="2" id="KW-1185">Reference proteome</keyword>
<sequence>MTKNIKRALAPVTLALILAGCGGTGSGGEAGEKV</sequence>
<gene>
    <name evidence="1" type="ORF">SAMN05216557_1111</name>
</gene>
<dbReference type="Proteomes" id="UP000323502">
    <property type="component" value="Unassembled WGS sequence"/>
</dbReference>
<reference evidence="1 2" key="1">
    <citation type="submission" date="2016-10" db="EMBL/GenBank/DDBJ databases">
        <authorList>
            <person name="Varghese N."/>
            <person name="Submissions S."/>
        </authorList>
    </citation>
    <scope>NUCLEOTIDE SEQUENCE [LARGE SCALE GENOMIC DNA]</scope>
    <source>
        <strain evidence="1 2">S7-754</strain>
    </source>
</reference>
<dbReference type="EMBL" id="FNBI01000011">
    <property type="protein sequence ID" value="SDG07561.1"/>
    <property type="molecule type" value="Genomic_DNA"/>
</dbReference>
<feature type="non-terminal residue" evidence="1">
    <location>
        <position position="34"/>
    </location>
</feature>
<dbReference type="AlphaFoldDB" id="A0A1G7R9T1"/>
<accession>A0A1G7R9T1</accession>
<evidence type="ECO:0000313" key="2">
    <source>
        <dbReference type="Proteomes" id="UP000323502"/>
    </source>
</evidence>
<proteinExistence type="predicted"/>